<name>A0A7J6X9I0_THATH</name>
<proteinExistence type="predicted"/>
<reference evidence="2 3" key="1">
    <citation type="submission" date="2020-06" db="EMBL/GenBank/DDBJ databases">
        <title>Transcriptomic and genomic resources for Thalictrum thalictroides and T. hernandezii: Facilitating candidate gene discovery in an emerging model plant lineage.</title>
        <authorList>
            <person name="Arias T."/>
            <person name="Riano-Pachon D.M."/>
            <person name="Di Stilio V.S."/>
        </authorList>
    </citation>
    <scope>NUCLEOTIDE SEQUENCE [LARGE SCALE GENOMIC DNA]</scope>
    <source>
        <strain evidence="3">cv. WT478/WT964</strain>
        <tissue evidence="2">Leaves</tissue>
    </source>
</reference>
<accession>A0A7J6X9I0</accession>
<dbReference type="OrthoDB" id="696485at2759"/>
<evidence type="ECO:0000313" key="3">
    <source>
        <dbReference type="Proteomes" id="UP000554482"/>
    </source>
</evidence>
<dbReference type="Proteomes" id="UP000554482">
    <property type="component" value="Unassembled WGS sequence"/>
</dbReference>
<keyword evidence="1" id="KW-0732">Signal</keyword>
<dbReference type="EMBL" id="JABWDY010003818">
    <property type="protein sequence ID" value="KAF5205637.1"/>
    <property type="molecule type" value="Genomic_DNA"/>
</dbReference>
<dbReference type="AlphaFoldDB" id="A0A7J6X9I0"/>
<organism evidence="2 3">
    <name type="scientific">Thalictrum thalictroides</name>
    <name type="common">Rue-anemone</name>
    <name type="synonym">Anemone thalictroides</name>
    <dbReference type="NCBI Taxonomy" id="46969"/>
    <lineage>
        <taxon>Eukaryota</taxon>
        <taxon>Viridiplantae</taxon>
        <taxon>Streptophyta</taxon>
        <taxon>Embryophyta</taxon>
        <taxon>Tracheophyta</taxon>
        <taxon>Spermatophyta</taxon>
        <taxon>Magnoliopsida</taxon>
        <taxon>Ranunculales</taxon>
        <taxon>Ranunculaceae</taxon>
        <taxon>Thalictroideae</taxon>
        <taxon>Thalictrum</taxon>
    </lineage>
</organism>
<sequence>MNLAFHIWSVLPAAVMWVIWRTRNEAIFNEGKVDCELMLQAVKASLWSWMNISSRALEARKSFTYTDLLYGWRMVMREEW</sequence>
<gene>
    <name evidence="2" type="ORF">FRX31_004780</name>
</gene>
<protein>
    <submittedName>
        <fullName evidence="2">Uncharacterized protein</fullName>
    </submittedName>
</protein>
<feature type="chain" id="PRO_5029592145" evidence="1">
    <location>
        <begin position="27"/>
        <end position="80"/>
    </location>
</feature>
<keyword evidence="3" id="KW-1185">Reference proteome</keyword>
<evidence type="ECO:0000313" key="2">
    <source>
        <dbReference type="EMBL" id="KAF5205637.1"/>
    </source>
</evidence>
<feature type="signal peptide" evidence="1">
    <location>
        <begin position="1"/>
        <end position="26"/>
    </location>
</feature>
<evidence type="ECO:0000256" key="1">
    <source>
        <dbReference type="SAM" id="SignalP"/>
    </source>
</evidence>
<comment type="caution">
    <text evidence="2">The sequence shown here is derived from an EMBL/GenBank/DDBJ whole genome shotgun (WGS) entry which is preliminary data.</text>
</comment>